<name>A0A814QSW7_9BILA</name>
<gene>
    <name evidence="2" type="ORF">RFH988_LOCUS20531</name>
</gene>
<dbReference type="AlphaFoldDB" id="A0A814QSW7"/>
<evidence type="ECO:0000256" key="1">
    <source>
        <dbReference type="SAM" id="MobiDB-lite"/>
    </source>
</evidence>
<reference evidence="2" key="1">
    <citation type="submission" date="2021-02" db="EMBL/GenBank/DDBJ databases">
        <authorList>
            <person name="Nowell W R."/>
        </authorList>
    </citation>
    <scope>NUCLEOTIDE SEQUENCE</scope>
</reference>
<feature type="compositionally biased region" description="Basic and acidic residues" evidence="1">
    <location>
        <begin position="8"/>
        <end position="19"/>
    </location>
</feature>
<feature type="compositionally biased region" description="Polar residues" evidence="1">
    <location>
        <begin position="20"/>
        <end position="37"/>
    </location>
</feature>
<sequence>MSVLPKSTETDESRMKQPEAESTSIPTAQATTKISSSESKKQRKSDLICGGRRCSTCGRCRDWKLIDGGNWKSYADWHRVSDPDRTCRYSHIRHVISFLSWNCKCNQ</sequence>
<feature type="region of interest" description="Disordered" evidence="1">
    <location>
        <begin position="1"/>
        <end position="46"/>
    </location>
</feature>
<evidence type="ECO:0000313" key="2">
    <source>
        <dbReference type="EMBL" id="CAF1124452.1"/>
    </source>
</evidence>
<dbReference type="Proteomes" id="UP000663882">
    <property type="component" value="Unassembled WGS sequence"/>
</dbReference>
<comment type="caution">
    <text evidence="2">The sequence shown here is derived from an EMBL/GenBank/DDBJ whole genome shotgun (WGS) entry which is preliminary data.</text>
</comment>
<organism evidence="2 3">
    <name type="scientific">Rotaria sordida</name>
    <dbReference type="NCBI Taxonomy" id="392033"/>
    <lineage>
        <taxon>Eukaryota</taxon>
        <taxon>Metazoa</taxon>
        <taxon>Spiralia</taxon>
        <taxon>Gnathifera</taxon>
        <taxon>Rotifera</taxon>
        <taxon>Eurotatoria</taxon>
        <taxon>Bdelloidea</taxon>
        <taxon>Philodinida</taxon>
        <taxon>Philodinidae</taxon>
        <taxon>Rotaria</taxon>
    </lineage>
</organism>
<protein>
    <submittedName>
        <fullName evidence="2">Uncharacterized protein</fullName>
    </submittedName>
</protein>
<accession>A0A814QSW7</accession>
<evidence type="ECO:0000313" key="3">
    <source>
        <dbReference type="Proteomes" id="UP000663882"/>
    </source>
</evidence>
<dbReference type="EMBL" id="CAJNOO010001264">
    <property type="protein sequence ID" value="CAF1124452.1"/>
    <property type="molecule type" value="Genomic_DNA"/>
</dbReference>
<proteinExistence type="predicted"/>